<dbReference type="Pfam" id="PF00060">
    <property type="entry name" value="Lig_chan"/>
    <property type="match status" value="1"/>
</dbReference>
<evidence type="ECO:0000313" key="13">
    <source>
        <dbReference type="Proteomes" id="UP001160148"/>
    </source>
</evidence>
<protein>
    <recommendedName>
        <fullName evidence="14">Ionotropic glutamate receptor C-terminal domain-containing protein</fullName>
    </recommendedName>
</protein>
<evidence type="ECO:0000256" key="6">
    <source>
        <dbReference type="ARBA" id="ARBA00023136"/>
    </source>
</evidence>
<evidence type="ECO:0000256" key="4">
    <source>
        <dbReference type="ARBA" id="ARBA00022692"/>
    </source>
</evidence>
<feature type="domain" description="Ionotropic receptor 75a N-terminal" evidence="11">
    <location>
        <begin position="4"/>
        <end position="156"/>
    </location>
</feature>
<dbReference type="GO" id="GO:0015276">
    <property type="term" value="F:ligand-gated monoatomic ion channel activity"/>
    <property type="evidence" value="ECO:0007669"/>
    <property type="project" value="InterPro"/>
</dbReference>
<dbReference type="EMBL" id="CARXXK010000004">
    <property type="protein sequence ID" value="CAI6365966.1"/>
    <property type="molecule type" value="Genomic_DNA"/>
</dbReference>
<keyword evidence="4 9" id="KW-0812">Transmembrane</keyword>
<dbReference type="AlphaFoldDB" id="A0AAV0XEG7"/>
<dbReference type="InterPro" id="IPR001320">
    <property type="entry name" value="Iontro_rcpt_C"/>
</dbReference>
<evidence type="ECO:0000259" key="11">
    <source>
        <dbReference type="Pfam" id="PF24576"/>
    </source>
</evidence>
<proteinExistence type="inferred from homology"/>
<keyword evidence="8" id="KW-0325">Glycoprotein</keyword>
<dbReference type="GO" id="GO:0050906">
    <property type="term" value="P:detection of stimulus involved in sensory perception"/>
    <property type="evidence" value="ECO:0007669"/>
    <property type="project" value="UniProtKB-ARBA"/>
</dbReference>
<keyword evidence="6 9" id="KW-0472">Membrane</keyword>
<feature type="transmembrane region" description="Helical" evidence="9">
    <location>
        <begin position="335"/>
        <end position="361"/>
    </location>
</feature>
<keyword evidence="3" id="KW-1003">Cell membrane</keyword>
<reference evidence="12 13" key="1">
    <citation type="submission" date="2023-01" db="EMBL/GenBank/DDBJ databases">
        <authorList>
            <person name="Whitehead M."/>
        </authorList>
    </citation>
    <scope>NUCLEOTIDE SEQUENCE [LARGE SCALE GENOMIC DNA]</scope>
</reference>
<comment type="subcellular location">
    <subcellularLocation>
        <location evidence="1">Cell membrane</location>
        <topology evidence="1">Multi-pass membrane protein</topology>
    </subcellularLocation>
</comment>
<dbReference type="Gene3D" id="1.10.287.70">
    <property type="match status" value="1"/>
</dbReference>
<dbReference type="PANTHER" id="PTHR42643">
    <property type="entry name" value="IONOTROPIC RECEPTOR 20A-RELATED"/>
    <property type="match status" value="1"/>
</dbReference>
<evidence type="ECO:0000256" key="3">
    <source>
        <dbReference type="ARBA" id="ARBA00022475"/>
    </source>
</evidence>
<evidence type="ECO:0000256" key="7">
    <source>
        <dbReference type="ARBA" id="ARBA00023170"/>
    </source>
</evidence>
<organism evidence="12 13">
    <name type="scientific">Macrosiphum euphorbiae</name>
    <name type="common">potato aphid</name>
    <dbReference type="NCBI Taxonomy" id="13131"/>
    <lineage>
        <taxon>Eukaryota</taxon>
        <taxon>Metazoa</taxon>
        <taxon>Ecdysozoa</taxon>
        <taxon>Arthropoda</taxon>
        <taxon>Hexapoda</taxon>
        <taxon>Insecta</taxon>
        <taxon>Pterygota</taxon>
        <taxon>Neoptera</taxon>
        <taxon>Paraneoptera</taxon>
        <taxon>Hemiptera</taxon>
        <taxon>Sternorrhyncha</taxon>
        <taxon>Aphidomorpha</taxon>
        <taxon>Aphidoidea</taxon>
        <taxon>Aphididae</taxon>
        <taxon>Macrosiphini</taxon>
        <taxon>Macrosiphum</taxon>
    </lineage>
</organism>
<dbReference type="Pfam" id="PF24576">
    <property type="entry name" value="IR75A_N"/>
    <property type="match status" value="1"/>
</dbReference>
<evidence type="ECO:0000313" key="12">
    <source>
        <dbReference type="EMBL" id="CAI6365966.1"/>
    </source>
</evidence>
<evidence type="ECO:0000259" key="10">
    <source>
        <dbReference type="Pfam" id="PF00060"/>
    </source>
</evidence>
<dbReference type="InterPro" id="IPR052192">
    <property type="entry name" value="Insect_Ionotropic_Sensory_Rcpt"/>
</dbReference>
<keyword evidence="5 9" id="KW-1133">Transmembrane helix</keyword>
<dbReference type="PANTHER" id="PTHR42643:SF33">
    <property type="entry name" value="GLUTAMATE RECEPTOR 2-LIKE PROTEIN"/>
    <property type="match status" value="1"/>
</dbReference>
<comment type="caution">
    <text evidence="12">The sequence shown here is derived from an EMBL/GenBank/DDBJ whole genome shotgun (WGS) entry which is preliminary data.</text>
</comment>
<evidence type="ECO:0000256" key="2">
    <source>
        <dbReference type="ARBA" id="ARBA00008685"/>
    </source>
</evidence>
<gene>
    <name evidence="12" type="ORF">MEUPH1_LOCUS20607</name>
</gene>
<evidence type="ECO:0000256" key="9">
    <source>
        <dbReference type="SAM" id="Phobius"/>
    </source>
</evidence>
<feature type="transmembrane region" description="Helical" evidence="9">
    <location>
        <begin position="367"/>
        <end position="391"/>
    </location>
</feature>
<evidence type="ECO:0000256" key="1">
    <source>
        <dbReference type="ARBA" id="ARBA00004651"/>
    </source>
</evidence>
<name>A0AAV0XEG7_9HEMI</name>
<keyword evidence="7" id="KW-0675">Receptor</keyword>
<feature type="domain" description="Ionotropic glutamate receptor C-terminal" evidence="10">
    <location>
        <begin position="302"/>
        <end position="557"/>
    </location>
</feature>
<dbReference type="Gene3D" id="3.40.190.10">
    <property type="entry name" value="Periplasmic binding protein-like II"/>
    <property type="match status" value="1"/>
</dbReference>
<comment type="similarity">
    <text evidence="2">Belongs to the glutamate-gated ion channel (TC 1.A.10.1) family.</text>
</comment>
<evidence type="ECO:0000256" key="5">
    <source>
        <dbReference type="ARBA" id="ARBA00022989"/>
    </source>
</evidence>
<evidence type="ECO:0000256" key="8">
    <source>
        <dbReference type="ARBA" id="ARBA00023180"/>
    </source>
</evidence>
<evidence type="ECO:0008006" key="14">
    <source>
        <dbReference type="Google" id="ProtNLM"/>
    </source>
</evidence>
<accession>A0AAV0XEG7</accession>
<feature type="transmembrane region" description="Helical" evidence="9">
    <location>
        <begin position="299"/>
        <end position="323"/>
    </location>
</feature>
<feature type="transmembrane region" description="Helical" evidence="9">
    <location>
        <begin position="557"/>
        <end position="577"/>
    </location>
</feature>
<sequence length="590" mass="67418">MFKNMSVHTVWTTTCWDTSINSEFLMKLSNEDISINFHLRNILSSVHQTQKEWFKSGILVDLSCDEASDVLQEASKRRLFNLQNDWVLFDRHGNPNKTDTLEIALHSFRTHMNQAYMMPDSRVYLLIEVDRNVWEIWDGFRLSVTEEVQVSRVGVMTPDRVEIKRANRTNFKRVVLSASSVILEPNSFRGWNKPILTHNLDAFAHMHYAICTVLAEQLNFTLNLTLSADYGWNYGNGTYSGLIGKLQREEIDFTAAGGLMRSDRMDVGDLTVGTFVARTVAIFKQPPLSSVNNVFTLPFVLNVWIVMFAVMSVFTVALIFLIWTSNWLHGVETRLSIALDTVTLVLAAICQQGLSVAAAQYSGPTRLATFTLFLCAVFLFTSYAACIVVMLQSPSQTINTVKDLADKPITFSAQDTKHNYIYFNETVDENIKKIYREKMKPQGARAFTSPEIGVERVRNEFHSYLVEITSAYDIIAKTWQEHEKCSLSETELYKIPLLTLYVVKKSGYKDVFKQKMIQQHEIGLKDRIAKSIMPQKQKCVSANSGVARFDSVSMKEIYPALLFLSYGIFTSWLLLLFEHMYKTHVDKKNT</sequence>
<dbReference type="Proteomes" id="UP001160148">
    <property type="component" value="Unassembled WGS sequence"/>
</dbReference>
<dbReference type="InterPro" id="IPR057074">
    <property type="entry name" value="IR75A_N"/>
</dbReference>
<dbReference type="GO" id="GO:0005886">
    <property type="term" value="C:plasma membrane"/>
    <property type="evidence" value="ECO:0007669"/>
    <property type="project" value="UniProtKB-SubCell"/>
</dbReference>
<keyword evidence="13" id="KW-1185">Reference proteome</keyword>
<dbReference type="SUPFAM" id="SSF53850">
    <property type="entry name" value="Periplasmic binding protein-like II"/>
    <property type="match status" value="1"/>
</dbReference>